<dbReference type="InterPro" id="IPR000563">
    <property type="entry name" value="Flag_FliH"/>
</dbReference>
<evidence type="ECO:0000259" key="10">
    <source>
        <dbReference type="Pfam" id="PF02108"/>
    </source>
</evidence>
<dbReference type="GO" id="GO:0009288">
    <property type="term" value="C:bacterial-type flagellum"/>
    <property type="evidence" value="ECO:0007669"/>
    <property type="project" value="InterPro"/>
</dbReference>
<sequence>MANIGVPKGQQTAYERWEMSSFSSDKDNSVRNTQAKIDAENAEKSAQIFDDMRKKGYAKGMQEGFAVGMAEAKERAQEDKQKFLTLMTAFSDALEKSDEQIADDVLSLALDVAKSMIKVKLNIDPAAVLAVVMDAIHYLPHIQKPARILLHHDDVQLLREHMADDVSSGQWQIHEDYRVERGGCIVETGTNQVDATNVVRWKRISEALSQHNDWLLP</sequence>
<proteinExistence type="inferred from homology"/>
<dbReference type="Pfam" id="PF02108">
    <property type="entry name" value="FliH"/>
    <property type="match status" value="1"/>
</dbReference>
<evidence type="ECO:0000256" key="5">
    <source>
        <dbReference type="ARBA" id="ARBA00022490"/>
    </source>
</evidence>
<evidence type="ECO:0000256" key="6">
    <source>
        <dbReference type="ARBA" id="ARBA00022795"/>
    </source>
</evidence>
<keyword evidence="5" id="KW-0963">Cytoplasm</keyword>
<feature type="region of interest" description="Disordered" evidence="9">
    <location>
        <begin position="1"/>
        <end position="38"/>
    </location>
</feature>
<dbReference type="PANTHER" id="PTHR34982:SF1">
    <property type="entry name" value="FLAGELLAR ASSEMBLY PROTEIN FLIH"/>
    <property type="match status" value="1"/>
</dbReference>
<dbReference type="GO" id="GO:0071973">
    <property type="term" value="P:bacterial-type flagellum-dependent cell motility"/>
    <property type="evidence" value="ECO:0007669"/>
    <property type="project" value="InterPro"/>
</dbReference>
<reference evidence="11" key="1">
    <citation type="submission" date="2016-10" db="EMBL/GenBank/DDBJ databases">
        <title>Sequence of Gallionella enrichment culture.</title>
        <authorList>
            <person name="Poehlein A."/>
            <person name="Muehling M."/>
            <person name="Daniel R."/>
        </authorList>
    </citation>
    <scope>NUCLEOTIDE SEQUENCE</scope>
</reference>
<evidence type="ECO:0000313" key="11">
    <source>
        <dbReference type="EMBL" id="OIQ97434.1"/>
    </source>
</evidence>
<evidence type="ECO:0000256" key="7">
    <source>
        <dbReference type="ARBA" id="ARBA00022927"/>
    </source>
</evidence>
<evidence type="ECO:0000256" key="1">
    <source>
        <dbReference type="ARBA" id="ARBA00003041"/>
    </source>
</evidence>
<comment type="similarity">
    <text evidence="3">Belongs to the FliH family.</text>
</comment>
<dbReference type="InterPro" id="IPR018035">
    <property type="entry name" value="Flagellar_FliH/T3SS_HrpE"/>
</dbReference>
<comment type="subcellular location">
    <subcellularLocation>
        <location evidence="2">Cytoplasm</location>
    </subcellularLocation>
</comment>
<evidence type="ECO:0000256" key="4">
    <source>
        <dbReference type="ARBA" id="ARBA00022448"/>
    </source>
</evidence>
<evidence type="ECO:0000256" key="2">
    <source>
        <dbReference type="ARBA" id="ARBA00004496"/>
    </source>
</evidence>
<comment type="caution">
    <text evidence="11">The sequence shown here is derived from an EMBL/GenBank/DDBJ whole genome shotgun (WGS) entry which is preliminary data.</text>
</comment>
<keyword evidence="11" id="KW-0966">Cell projection</keyword>
<keyword evidence="6" id="KW-1005">Bacterial flagellum biogenesis</keyword>
<dbReference type="GO" id="GO:0044781">
    <property type="term" value="P:bacterial-type flagellum organization"/>
    <property type="evidence" value="ECO:0007669"/>
    <property type="project" value="UniProtKB-KW"/>
</dbReference>
<keyword evidence="4" id="KW-0813">Transport</keyword>
<dbReference type="GO" id="GO:0015031">
    <property type="term" value="P:protein transport"/>
    <property type="evidence" value="ECO:0007669"/>
    <property type="project" value="UniProtKB-KW"/>
</dbReference>
<comment type="function">
    <text evidence="1">Needed for flagellar regrowth and assembly.</text>
</comment>
<feature type="domain" description="Flagellar assembly protein FliH/Type III secretion system HrpE" evidence="10">
    <location>
        <begin position="78"/>
        <end position="204"/>
    </location>
</feature>
<organism evidence="11">
    <name type="scientific">mine drainage metagenome</name>
    <dbReference type="NCBI Taxonomy" id="410659"/>
    <lineage>
        <taxon>unclassified sequences</taxon>
        <taxon>metagenomes</taxon>
        <taxon>ecological metagenomes</taxon>
    </lineage>
</organism>
<keyword evidence="7" id="KW-0653">Protein transport</keyword>
<accession>A0A1J5RPC5</accession>
<dbReference type="GO" id="GO:0003774">
    <property type="term" value="F:cytoskeletal motor activity"/>
    <property type="evidence" value="ECO:0007669"/>
    <property type="project" value="InterPro"/>
</dbReference>
<dbReference type="InterPro" id="IPR051472">
    <property type="entry name" value="T3SS_Stator/FliH"/>
</dbReference>
<keyword evidence="11" id="KW-0969">Cilium</keyword>
<gene>
    <name evidence="11" type="primary">fliH_4</name>
    <name evidence="11" type="ORF">GALL_205660</name>
</gene>
<protein>
    <submittedName>
        <fullName evidence="11">Flagellar assembly protein FliH</fullName>
    </submittedName>
</protein>
<dbReference type="PRINTS" id="PR01003">
    <property type="entry name" value="FLGFLIH"/>
</dbReference>
<keyword evidence="8" id="KW-1006">Bacterial flagellum protein export</keyword>
<dbReference type="EMBL" id="MLJW01000133">
    <property type="protein sequence ID" value="OIQ97434.1"/>
    <property type="molecule type" value="Genomic_DNA"/>
</dbReference>
<dbReference type="GO" id="GO:0005829">
    <property type="term" value="C:cytosol"/>
    <property type="evidence" value="ECO:0007669"/>
    <property type="project" value="TreeGrafter"/>
</dbReference>
<evidence type="ECO:0000256" key="3">
    <source>
        <dbReference type="ARBA" id="ARBA00006602"/>
    </source>
</evidence>
<dbReference type="PANTHER" id="PTHR34982">
    <property type="entry name" value="YOP PROTEINS TRANSLOCATION PROTEIN L"/>
    <property type="match status" value="1"/>
</dbReference>
<keyword evidence="11" id="KW-0282">Flagellum</keyword>
<evidence type="ECO:0000256" key="8">
    <source>
        <dbReference type="ARBA" id="ARBA00023225"/>
    </source>
</evidence>
<evidence type="ECO:0000256" key="9">
    <source>
        <dbReference type="SAM" id="MobiDB-lite"/>
    </source>
</evidence>
<dbReference type="AlphaFoldDB" id="A0A1J5RPC5"/>
<name>A0A1J5RPC5_9ZZZZ</name>